<name>F2DU69_HORVV</name>
<protein>
    <submittedName>
        <fullName evidence="1">Predicted protein</fullName>
    </submittedName>
</protein>
<dbReference type="PaxDb" id="4513-MLOC_69612.2"/>
<dbReference type="AlphaFoldDB" id="F2DU69"/>
<reference evidence="1" key="1">
    <citation type="journal article" date="2011" name="Plant Physiol.">
        <title>Comprehensive sequence analysis of 24,783 barley full-length cDNAs derived from 12 clone libraries.</title>
        <authorList>
            <person name="Matsumoto T."/>
            <person name="Tanaka T."/>
            <person name="Sakai H."/>
            <person name="Amano N."/>
            <person name="Kanamori H."/>
            <person name="Kurita K."/>
            <person name="Kikuta A."/>
            <person name="Kamiya K."/>
            <person name="Yamamoto M."/>
            <person name="Ikawa H."/>
            <person name="Fujii N."/>
            <person name="Hori K."/>
            <person name="Itoh T."/>
            <person name="Sato K."/>
        </authorList>
    </citation>
    <scope>NUCLEOTIDE SEQUENCE</scope>
    <source>
        <tissue evidence="1">Shoot and root</tissue>
    </source>
</reference>
<evidence type="ECO:0000313" key="1">
    <source>
        <dbReference type="EMBL" id="BAJ98640.1"/>
    </source>
</evidence>
<sequence length="50" mass="5712">MLFSALSTTEIISRREVWNYSNKSQLEATETSKLILEKSLQGLDIALLLR</sequence>
<dbReference type="HOGENOM" id="CLU_3127187_0_0_1"/>
<proteinExistence type="evidence at transcript level"/>
<organism evidence="1">
    <name type="scientific">Hordeum vulgare subsp. vulgare</name>
    <name type="common">Domesticated barley</name>
    <dbReference type="NCBI Taxonomy" id="112509"/>
    <lineage>
        <taxon>Eukaryota</taxon>
        <taxon>Viridiplantae</taxon>
        <taxon>Streptophyta</taxon>
        <taxon>Embryophyta</taxon>
        <taxon>Tracheophyta</taxon>
        <taxon>Spermatophyta</taxon>
        <taxon>Magnoliopsida</taxon>
        <taxon>Liliopsida</taxon>
        <taxon>Poales</taxon>
        <taxon>Poaceae</taxon>
        <taxon>BOP clade</taxon>
        <taxon>Pooideae</taxon>
        <taxon>Triticodae</taxon>
        <taxon>Triticeae</taxon>
        <taxon>Hordeinae</taxon>
        <taxon>Hordeum</taxon>
    </lineage>
</organism>
<dbReference type="EMBL" id="AK367437">
    <property type="protein sequence ID" value="BAJ98640.1"/>
    <property type="molecule type" value="mRNA"/>
</dbReference>
<dbReference type="ExpressionAtlas" id="F2DU69">
    <property type="expression patterns" value="baseline and differential"/>
</dbReference>
<accession>F2DU69</accession>